<evidence type="ECO:0000313" key="2">
    <source>
        <dbReference type="Proteomes" id="UP000030645"/>
    </source>
</evidence>
<dbReference type="EMBL" id="KE345201">
    <property type="protein sequence ID" value="EXB95366.1"/>
    <property type="molecule type" value="Genomic_DNA"/>
</dbReference>
<evidence type="ECO:0000313" key="1">
    <source>
        <dbReference type="EMBL" id="EXB95366.1"/>
    </source>
</evidence>
<keyword evidence="2" id="KW-1185">Reference proteome</keyword>
<proteinExistence type="predicted"/>
<protein>
    <submittedName>
        <fullName evidence="1">Uncharacterized protein</fullName>
    </submittedName>
</protein>
<sequence length="113" mass="12989">MTPSRRSTLIALPTPPRRRLKSSAFFGVRNRVQHRLGQRLLHPDCPVWLRVRAVLRLLASASPLHLLLLVNRFAPKDSGFRLYLIRNLICKDKEQADSWILGFESHNIKVSPS</sequence>
<reference evidence="2" key="1">
    <citation type="submission" date="2013-01" db="EMBL/GenBank/DDBJ databases">
        <title>Draft Genome Sequence of a Mulberry Tree, Morus notabilis C.K. Schneid.</title>
        <authorList>
            <person name="He N."/>
            <person name="Zhao S."/>
        </authorList>
    </citation>
    <scope>NUCLEOTIDE SEQUENCE</scope>
</reference>
<name>W9RTM7_9ROSA</name>
<dbReference type="Proteomes" id="UP000030645">
    <property type="component" value="Unassembled WGS sequence"/>
</dbReference>
<gene>
    <name evidence="1" type="ORF">L484_014339</name>
</gene>
<dbReference type="AlphaFoldDB" id="W9RTM7"/>
<organism evidence="1 2">
    <name type="scientific">Morus notabilis</name>
    <dbReference type="NCBI Taxonomy" id="981085"/>
    <lineage>
        <taxon>Eukaryota</taxon>
        <taxon>Viridiplantae</taxon>
        <taxon>Streptophyta</taxon>
        <taxon>Embryophyta</taxon>
        <taxon>Tracheophyta</taxon>
        <taxon>Spermatophyta</taxon>
        <taxon>Magnoliopsida</taxon>
        <taxon>eudicotyledons</taxon>
        <taxon>Gunneridae</taxon>
        <taxon>Pentapetalae</taxon>
        <taxon>rosids</taxon>
        <taxon>fabids</taxon>
        <taxon>Rosales</taxon>
        <taxon>Moraceae</taxon>
        <taxon>Moreae</taxon>
        <taxon>Morus</taxon>
    </lineage>
</organism>
<accession>W9RTM7</accession>